<evidence type="ECO:0000256" key="6">
    <source>
        <dbReference type="RuleBase" id="RU364057"/>
    </source>
</evidence>
<dbReference type="GO" id="GO:0034982">
    <property type="term" value="P:mitochondrial protein processing"/>
    <property type="evidence" value="ECO:0007669"/>
    <property type="project" value="TreeGrafter"/>
</dbReference>
<dbReference type="AlphaFoldDB" id="A0AAV4EYP4"/>
<gene>
    <name evidence="8" type="ORF">ElyMa_000213900</name>
</gene>
<protein>
    <recommendedName>
        <fullName evidence="6">Mitochondrial inner membrane protease ATP23</fullName>
        <ecNumber evidence="6">3.4.24.-</ecNumber>
    </recommendedName>
</protein>
<dbReference type="PANTHER" id="PTHR21711:SF0">
    <property type="entry name" value="MITOCHONDRIAL INNER MEMBRANE PROTEASE ATP23 HOMOLOG"/>
    <property type="match status" value="1"/>
</dbReference>
<keyword evidence="9" id="KW-1185">Reference proteome</keyword>
<comment type="caution">
    <text evidence="8">The sequence shown here is derived from an EMBL/GenBank/DDBJ whole genome shotgun (WGS) entry which is preliminary data.</text>
</comment>
<dbReference type="EC" id="3.4.24.-" evidence="6"/>
<evidence type="ECO:0000256" key="3">
    <source>
        <dbReference type="ARBA" id="ARBA00022723"/>
    </source>
</evidence>
<reference evidence="8 9" key="1">
    <citation type="journal article" date="2021" name="Elife">
        <title>Chloroplast acquisition without the gene transfer in kleptoplastic sea slugs, Plakobranchus ocellatus.</title>
        <authorList>
            <person name="Maeda T."/>
            <person name="Takahashi S."/>
            <person name="Yoshida T."/>
            <person name="Shimamura S."/>
            <person name="Takaki Y."/>
            <person name="Nagai Y."/>
            <person name="Toyoda A."/>
            <person name="Suzuki Y."/>
            <person name="Arimoto A."/>
            <person name="Ishii H."/>
            <person name="Satoh N."/>
            <person name="Nishiyama T."/>
            <person name="Hasebe M."/>
            <person name="Maruyama T."/>
            <person name="Minagawa J."/>
            <person name="Obokata J."/>
            <person name="Shigenobu S."/>
        </authorList>
    </citation>
    <scope>NUCLEOTIDE SEQUENCE [LARGE SCALE GENOMIC DNA]</scope>
</reference>
<keyword evidence="4 6" id="KW-0378">Hydrolase</keyword>
<dbReference type="GO" id="GO:0033615">
    <property type="term" value="P:mitochondrial proton-transporting ATP synthase complex assembly"/>
    <property type="evidence" value="ECO:0007669"/>
    <property type="project" value="TreeGrafter"/>
</dbReference>
<organism evidence="8 9">
    <name type="scientific">Elysia marginata</name>
    <dbReference type="NCBI Taxonomy" id="1093978"/>
    <lineage>
        <taxon>Eukaryota</taxon>
        <taxon>Metazoa</taxon>
        <taxon>Spiralia</taxon>
        <taxon>Lophotrochozoa</taxon>
        <taxon>Mollusca</taxon>
        <taxon>Gastropoda</taxon>
        <taxon>Heterobranchia</taxon>
        <taxon>Euthyneura</taxon>
        <taxon>Panpulmonata</taxon>
        <taxon>Sacoglossa</taxon>
        <taxon>Placobranchoidea</taxon>
        <taxon>Plakobranchidae</taxon>
        <taxon>Elysia</taxon>
    </lineage>
</organism>
<evidence type="ECO:0000256" key="7">
    <source>
        <dbReference type="SAM" id="MobiDB-lite"/>
    </source>
</evidence>
<dbReference type="PANTHER" id="PTHR21711">
    <property type="entry name" value="MITOCHONDRIAL INNER MEMBRANE PROTEASE"/>
    <property type="match status" value="1"/>
</dbReference>
<dbReference type="Proteomes" id="UP000762676">
    <property type="component" value="Unassembled WGS sequence"/>
</dbReference>
<keyword evidence="2 6" id="KW-0645">Protease</keyword>
<name>A0AAV4EYP4_9GAST</name>
<proteinExistence type="inferred from homology"/>
<evidence type="ECO:0000256" key="4">
    <source>
        <dbReference type="ARBA" id="ARBA00022801"/>
    </source>
</evidence>
<dbReference type="Pfam" id="PF09768">
    <property type="entry name" value="Peptidase_M76"/>
    <property type="match status" value="1"/>
</dbReference>
<dbReference type="GO" id="GO:0005739">
    <property type="term" value="C:mitochondrion"/>
    <property type="evidence" value="ECO:0007669"/>
    <property type="project" value="GOC"/>
</dbReference>
<dbReference type="InterPro" id="IPR019165">
    <property type="entry name" value="Peptidase_M76_ATP23"/>
</dbReference>
<feature type="compositionally biased region" description="Low complexity" evidence="7">
    <location>
        <begin position="1"/>
        <end position="14"/>
    </location>
</feature>
<accession>A0AAV4EYP4</accession>
<evidence type="ECO:0000313" key="9">
    <source>
        <dbReference type="Proteomes" id="UP000762676"/>
    </source>
</evidence>
<evidence type="ECO:0000313" key="8">
    <source>
        <dbReference type="EMBL" id="GFR65881.1"/>
    </source>
</evidence>
<keyword evidence="5 6" id="KW-0482">Metalloprotease</keyword>
<sequence>MSASSDSKSSGSDKQNQNDKQSSKGLVTDEEDYGYYFYPEREGKKQKSYFERVLSRDDASNFKCRMNVQLCMERNPMVKLMVGALSSHGCPVDVKRHISCEPCLDKVSGGFDPKTMQLCVKNKALQSVLLVRNVTKEQGMIAVDEVFDRCYRDTEPYGRRCFKSMPRAKRAMDEARNYYDFD</sequence>
<evidence type="ECO:0000256" key="2">
    <source>
        <dbReference type="ARBA" id="ARBA00022670"/>
    </source>
</evidence>
<dbReference type="EMBL" id="BMAT01000415">
    <property type="protein sequence ID" value="GFR65881.1"/>
    <property type="molecule type" value="Genomic_DNA"/>
</dbReference>
<dbReference type="GO" id="GO:0046872">
    <property type="term" value="F:metal ion binding"/>
    <property type="evidence" value="ECO:0007669"/>
    <property type="project" value="UniProtKB-KW"/>
</dbReference>
<keyword evidence="3 6" id="KW-0479">Metal-binding</keyword>
<feature type="region of interest" description="Disordered" evidence="7">
    <location>
        <begin position="1"/>
        <end position="28"/>
    </location>
</feature>
<dbReference type="GO" id="GO:0004222">
    <property type="term" value="F:metalloendopeptidase activity"/>
    <property type="evidence" value="ECO:0007669"/>
    <property type="project" value="InterPro"/>
</dbReference>
<comment type="similarity">
    <text evidence="1 6">Belongs to the peptidase M76 family.</text>
</comment>
<evidence type="ECO:0000256" key="1">
    <source>
        <dbReference type="ARBA" id="ARBA00009915"/>
    </source>
</evidence>
<evidence type="ECO:0000256" key="5">
    <source>
        <dbReference type="ARBA" id="ARBA00023049"/>
    </source>
</evidence>